<accession>A0A1C3L2R6</accession>
<reference evidence="3 4" key="1">
    <citation type="submission" date="2016-06" db="EMBL/GenBank/DDBJ databases">
        <authorList>
            <consortium name="Pathogen Informatics"/>
        </authorList>
    </citation>
    <scope>NUCLEOTIDE SEQUENCE [LARGE SCALE GENOMIC DNA]</scope>
    <source>
        <strain evidence="3">PmlGA01</strain>
    </source>
</reference>
<feature type="region of interest" description="Disordered" evidence="2">
    <location>
        <begin position="250"/>
        <end position="283"/>
    </location>
</feature>
<organism evidence="3 4">
    <name type="scientific">Plasmodium malariae</name>
    <dbReference type="NCBI Taxonomy" id="5858"/>
    <lineage>
        <taxon>Eukaryota</taxon>
        <taxon>Sar</taxon>
        <taxon>Alveolata</taxon>
        <taxon>Apicomplexa</taxon>
        <taxon>Aconoidasida</taxon>
        <taxon>Haemosporida</taxon>
        <taxon>Plasmodiidae</taxon>
        <taxon>Plasmodium</taxon>
        <taxon>Plasmodium (Plasmodium)</taxon>
    </lineage>
</organism>
<proteinExistence type="predicted"/>
<feature type="region of interest" description="Disordered" evidence="2">
    <location>
        <begin position="170"/>
        <end position="201"/>
    </location>
</feature>
<evidence type="ECO:0000313" key="4">
    <source>
        <dbReference type="Proteomes" id="UP000219799"/>
    </source>
</evidence>
<evidence type="ECO:0000256" key="1">
    <source>
        <dbReference type="SAM" id="Coils"/>
    </source>
</evidence>
<feature type="compositionally biased region" description="Basic and acidic residues" evidence="2">
    <location>
        <begin position="184"/>
        <end position="201"/>
    </location>
</feature>
<feature type="compositionally biased region" description="Basic and acidic residues" evidence="2">
    <location>
        <begin position="263"/>
        <end position="272"/>
    </location>
</feature>
<keyword evidence="1" id="KW-0175">Coiled coil</keyword>
<protein>
    <submittedName>
        <fullName evidence="3">Uncharacterized protein</fullName>
    </submittedName>
</protein>
<sequence length="488" mass="57993">MYKDTENKGVEKKQEEQNEKIITRIKRKIDDTTIPSIYVKKSNKKVCNGLFYKHIDTVIPEIDVNKKNVECINIFLKHEQFNCSNSSSDLSFLEKKRKFHSMRGCEKDLRETINNLKKYKIINQNIQYVDFTLTTSKLINQTIQYGDLDNKAKKGKYKILDLDLLHEKDNNDNNNNINSINEFNEERNEDEKEEKERNKTDKENYEYDLYIIDDQRLNINDHMDYLYDIKNSNIDTSEVIVLEDVYGNNTNEYETNSFSSSSSDRDTKKEMSDYPDESWSSANDHSACIGDDDIISSYSYNINSNSDYYDNNENGECYEENIRRDGYIENISSDCYDENLPSDFYDENIPSDCYDERMHNNLCETNLCNKFNQHSEDDPLEENIQIVDKDNKKAFDKNKENYFINFESYVKQKNSLNNNKNKYKNNEKKKSAKKKYMRNQKINSLIFEEKIKDELEKRLKKKNEDLLNATLSDKLKILEQMENEYYDN</sequence>
<evidence type="ECO:0000256" key="2">
    <source>
        <dbReference type="SAM" id="MobiDB-lite"/>
    </source>
</evidence>
<dbReference type="Proteomes" id="UP000219799">
    <property type="component" value="Chromosome 14"/>
</dbReference>
<name>A0A1C3L2R6_PLAMA</name>
<dbReference type="VEuPathDB" id="PlasmoDB:PmUG01_14052500"/>
<feature type="compositionally biased region" description="Low complexity" evidence="2">
    <location>
        <begin position="172"/>
        <end position="182"/>
    </location>
</feature>
<gene>
    <name evidence="3" type="primary">PmlGA01_140036300</name>
    <name evidence="3" type="ORF">PMLGA01_140036300</name>
</gene>
<dbReference type="AlphaFoldDB" id="A0A1C3L2R6"/>
<dbReference type="EMBL" id="LT594502">
    <property type="protein sequence ID" value="SBT80864.1"/>
    <property type="molecule type" value="Genomic_DNA"/>
</dbReference>
<feature type="coiled-coil region" evidence="1">
    <location>
        <begin position="406"/>
        <end position="472"/>
    </location>
</feature>
<evidence type="ECO:0000313" key="3">
    <source>
        <dbReference type="EMBL" id="SBT80864.1"/>
    </source>
</evidence>